<organism evidence="4 6">
    <name type="scientific">Dracunculus medinensis</name>
    <name type="common">Guinea worm</name>
    <dbReference type="NCBI Taxonomy" id="318479"/>
    <lineage>
        <taxon>Eukaryota</taxon>
        <taxon>Metazoa</taxon>
        <taxon>Ecdysozoa</taxon>
        <taxon>Nematoda</taxon>
        <taxon>Chromadorea</taxon>
        <taxon>Rhabditida</taxon>
        <taxon>Spirurina</taxon>
        <taxon>Dracunculoidea</taxon>
        <taxon>Dracunculidae</taxon>
        <taxon>Dracunculus</taxon>
    </lineage>
</organism>
<evidence type="ECO:0000256" key="1">
    <source>
        <dbReference type="SAM" id="Phobius"/>
    </source>
</evidence>
<keyword evidence="1" id="KW-1133">Transmembrane helix</keyword>
<dbReference type="InterPro" id="IPR057067">
    <property type="entry name" value="Paxt-1-like_C"/>
</dbReference>
<dbReference type="WBParaSite" id="DME_0000340201-mRNA-1">
    <property type="protein sequence ID" value="DME_0000340201-mRNA-1"/>
    <property type="gene ID" value="DME_0000340201"/>
</dbReference>
<evidence type="ECO:0000313" key="6">
    <source>
        <dbReference type="WBParaSite" id="DME_0000340201-mRNA-1"/>
    </source>
</evidence>
<name>A0A0N4U8M1_DRAME</name>
<dbReference type="Pfam" id="PF11952">
    <property type="entry name" value="XTBD"/>
    <property type="match status" value="1"/>
</dbReference>
<dbReference type="PANTHER" id="PTHR48430">
    <property type="entry name" value="PARTNER OF XRN-2 PROTEIN 1"/>
    <property type="match status" value="1"/>
</dbReference>
<gene>
    <name evidence="3" type="ORF">DME_LOCUS268</name>
</gene>
<keyword evidence="5" id="KW-1185">Reference proteome</keyword>
<accession>A0A0N4U8M1</accession>
<feature type="transmembrane region" description="Helical" evidence="1">
    <location>
        <begin position="46"/>
        <end position="68"/>
    </location>
</feature>
<keyword evidence="1" id="KW-0472">Membrane</keyword>
<dbReference type="Pfam" id="PF24799">
    <property type="entry name" value="Paxt-1_C"/>
    <property type="match status" value="1"/>
</dbReference>
<reference evidence="6" key="1">
    <citation type="submission" date="2016-04" db="UniProtKB">
        <authorList>
            <consortium name="WormBaseParasite"/>
        </authorList>
    </citation>
    <scope>IDENTIFICATION</scope>
</reference>
<dbReference type="OrthoDB" id="5876959at2759"/>
<dbReference type="PANTHER" id="PTHR48430:SF1">
    <property type="entry name" value="PARTNER OF XRN-2 PROTEIN 1"/>
    <property type="match status" value="1"/>
</dbReference>
<dbReference type="InterPro" id="IPR021859">
    <property type="entry name" value="XTBD"/>
</dbReference>
<dbReference type="PROSITE" id="PS51827">
    <property type="entry name" value="XTBD"/>
    <property type="match status" value="1"/>
</dbReference>
<dbReference type="STRING" id="318479.A0A0N4U8M1"/>
<keyword evidence="1" id="KW-0812">Transmembrane</keyword>
<evidence type="ECO:0000313" key="3">
    <source>
        <dbReference type="EMBL" id="VDN50295.1"/>
    </source>
</evidence>
<feature type="domain" description="XRN2-binding (XTBD)" evidence="2">
    <location>
        <begin position="14"/>
        <end position="102"/>
    </location>
</feature>
<reference evidence="3 5" key="2">
    <citation type="submission" date="2018-11" db="EMBL/GenBank/DDBJ databases">
        <authorList>
            <consortium name="Pathogen Informatics"/>
        </authorList>
    </citation>
    <scope>NUCLEOTIDE SEQUENCE [LARGE SCALE GENOMIC DNA]</scope>
</reference>
<evidence type="ECO:0000313" key="4">
    <source>
        <dbReference type="Proteomes" id="UP000038040"/>
    </source>
</evidence>
<sequence length="280" mass="32402">MLCDSNEYIDKNSLDTFRNEYEGSEHWLARRKFIERHINDYKKNRLLCLSQIFININFLGCWLVFLLLKAQMTENVLSSNPVLNLNTVTSNVKTTWDIVEDANGKTILRVNEVVILRSRIPAANKADSKQYAAISALEAISKEDSEIRPINNIFELWHASIGPEQYYENFIMRMLLKAKDKIPHEGEPFTRLQLAFDTLQMPITYVKERGIGWNQTISLRVQNIELANIVLTKGDCAPSKENEKKQELAFKAVKVIMQANNLEPLLLPNYNYFFLKNTIN</sequence>
<dbReference type="EMBL" id="UYYG01000002">
    <property type="protein sequence ID" value="VDN50295.1"/>
    <property type="molecule type" value="Genomic_DNA"/>
</dbReference>
<evidence type="ECO:0000259" key="2">
    <source>
        <dbReference type="PROSITE" id="PS51827"/>
    </source>
</evidence>
<protein>
    <submittedName>
        <fullName evidence="6">XRN2-binding (XTBD) domain-containing protein</fullName>
    </submittedName>
</protein>
<proteinExistence type="predicted"/>
<dbReference type="Proteomes" id="UP000038040">
    <property type="component" value="Unplaced"/>
</dbReference>
<dbReference type="AlphaFoldDB" id="A0A0N4U8M1"/>
<evidence type="ECO:0000313" key="5">
    <source>
        <dbReference type="Proteomes" id="UP000274756"/>
    </source>
</evidence>
<dbReference type="Proteomes" id="UP000274756">
    <property type="component" value="Unassembled WGS sequence"/>
</dbReference>